<reference evidence="1" key="1">
    <citation type="journal article" date="2020" name="Stud. Mycol.">
        <title>101 Dothideomycetes genomes: a test case for predicting lifestyles and emergence of pathogens.</title>
        <authorList>
            <person name="Haridas S."/>
            <person name="Albert R."/>
            <person name="Binder M."/>
            <person name="Bloem J."/>
            <person name="Labutti K."/>
            <person name="Salamov A."/>
            <person name="Andreopoulos B."/>
            <person name="Baker S."/>
            <person name="Barry K."/>
            <person name="Bills G."/>
            <person name="Bluhm B."/>
            <person name="Cannon C."/>
            <person name="Castanera R."/>
            <person name="Culley D."/>
            <person name="Daum C."/>
            <person name="Ezra D."/>
            <person name="Gonzalez J."/>
            <person name="Henrissat B."/>
            <person name="Kuo A."/>
            <person name="Liang C."/>
            <person name="Lipzen A."/>
            <person name="Lutzoni F."/>
            <person name="Magnuson J."/>
            <person name="Mondo S."/>
            <person name="Nolan M."/>
            <person name="Ohm R."/>
            <person name="Pangilinan J."/>
            <person name="Park H.-J."/>
            <person name="Ramirez L."/>
            <person name="Alfaro M."/>
            <person name="Sun H."/>
            <person name="Tritt A."/>
            <person name="Yoshinaga Y."/>
            <person name="Zwiers L.-H."/>
            <person name="Turgeon B."/>
            <person name="Goodwin S."/>
            <person name="Spatafora J."/>
            <person name="Crous P."/>
            <person name="Grigoriev I."/>
        </authorList>
    </citation>
    <scope>NUCLEOTIDE SEQUENCE</scope>
    <source>
        <strain evidence="1">ATCC 200398</strain>
    </source>
</reference>
<name>A0ACB6QUW7_9PLEO</name>
<gene>
    <name evidence="1" type="ORF">BDR25DRAFT_370548</name>
</gene>
<accession>A0ACB6QUW7</accession>
<dbReference type="EMBL" id="MU003510">
    <property type="protein sequence ID" value="KAF2469880.1"/>
    <property type="molecule type" value="Genomic_DNA"/>
</dbReference>
<organism evidence="1 2">
    <name type="scientific">Lindgomyces ingoldianus</name>
    <dbReference type="NCBI Taxonomy" id="673940"/>
    <lineage>
        <taxon>Eukaryota</taxon>
        <taxon>Fungi</taxon>
        <taxon>Dikarya</taxon>
        <taxon>Ascomycota</taxon>
        <taxon>Pezizomycotina</taxon>
        <taxon>Dothideomycetes</taxon>
        <taxon>Pleosporomycetidae</taxon>
        <taxon>Pleosporales</taxon>
        <taxon>Lindgomycetaceae</taxon>
        <taxon>Lindgomyces</taxon>
    </lineage>
</organism>
<proteinExistence type="predicted"/>
<protein>
    <submittedName>
        <fullName evidence="1">Glycoside hydrolase</fullName>
    </submittedName>
</protein>
<evidence type="ECO:0000313" key="2">
    <source>
        <dbReference type="Proteomes" id="UP000799755"/>
    </source>
</evidence>
<keyword evidence="2" id="KW-1185">Reference proteome</keyword>
<comment type="caution">
    <text evidence="1">The sequence shown here is derived from an EMBL/GenBank/DDBJ whole genome shotgun (WGS) entry which is preliminary data.</text>
</comment>
<sequence>MSRFVSTIKTAKNCAFDGIDYVAHGVKASGGSLRVNFVTSSEFMTNFGARLFLLANSTKYQRFDLLDKEFSFDVDVSRLPCGLNGVVSFNLMDMDGQQGKYPNPEQSGAGYGTGYCDAKCPRDLHFLNGEANVEGWQPSSTNM</sequence>
<keyword evidence="1" id="KW-0378">Hydrolase</keyword>
<evidence type="ECO:0000313" key="1">
    <source>
        <dbReference type="EMBL" id="KAF2469880.1"/>
    </source>
</evidence>
<dbReference type="Proteomes" id="UP000799755">
    <property type="component" value="Unassembled WGS sequence"/>
</dbReference>